<dbReference type="EMBL" id="JABEBT010000017">
    <property type="protein sequence ID" value="KAF7637853.1"/>
    <property type="molecule type" value="Genomic_DNA"/>
</dbReference>
<keyword evidence="2" id="KW-0732">Signal</keyword>
<dbReference type="AlphaFoldDB" id="A0A8S9ZVW1"/>
<reference evidence="3" key="1">
    <citation type="journal article" date="2020" name="Ecol. Evol.">
        <title>Genome structure and content of the rice root-knot nematode (Meloidogyne graminicola).</title>
        <authorList>
            <person name="Phan N.T."/>
            <person name="Danchin E.G.J."/>
            <person name="Klopp C."/>
            <person name="Perfus-Barbeoch L."/>
            <person name="Kozlowski D.K."/>
            <person name="Koutsovoulos G.D."/>
            <person name="Lopez-Roques C."/>
            <person name="Bouchez O."/>
            <person name="Zahm M."/>
            <person name="Besnard G."/>
            <person name="Bellafiore S."/>
        </authorList>
    </citation>
    <scope>NUCLEOTIDE SEQUENCE</scope>
    <source>
        <strain evidence="3">VN-18</strain>
    </source>
</reference>
<evidence type="ECO:0000313" key="3">
    <source>
        <dbReference type="EMBL" id="KAF7637853.1"/>
    </source>
</evidence>
<feature type="non-terminal residue" evidence="3">
    <location>
        <position position="91"/>
    </location>
</feature>
<evidence type="ECO:0000256" key="1">
    <source>
        <dbReference type="SAM" id="MobiDB-lite"/>
    </source>
</evidence>
<sequence length="91" mass="10527">MTVLLISIIFLILLINCFSCFPSKLKTIKEGIDEYDQGSYEADSEHSEDSNRPSNFSEDDGIDHRERQLQQTFNYNYNKAFGNNNNTIKII</sequence>
<comment type="caution">
    <text evidence="3">The sequence shown here is derived from an EMBL/GenBank/DDBJ whole genome shotgun (WGS) entry which is preliminary data.</text>
</comment>
<gene>
    <name evidence="3" type="ORF">Mgra_00002829</name>
</gene>
<feature type="region of interest" description="Disordered" evidence="1">
    <location>
        <begin position="38"/>
        <end position="63"/>
    </location>
</feature>
<dbReference type="Proteomes" id="UP000605970">
    <property type="component" value="Unassembled WGS sequence"/>
</dbReference>
<feature type="signal peptide" evidence="2">
    <location>
        <begin position="1"/>
        <end position="19"/>
    </location>
</feature>
<keyword evidence="4" id="KW-1185">Reference proteome</keyword>
<accession>A0A8S9ZVW1</accession>
<proteinExistence type="predicted"/>
<feature type="chain" id="PRO_5035893257" evidence="2">
    <location>
        <begin position="20"/>
        <end position="91"/>
    </location>
</feature>
<name>A0A8S9ZVW1_9BILA</name>
<evidence type="ECO:0000256" key="2">
    <source>
        <dbReference type="SAM" id="SignalP"/>
    </source>
</evidence>
<protein>
    <submittedName>
        <fullName evidence="3">Uncharacterized protein</fullName>
    </submittedName>
</protein>
<evidence type="ECO:0000313" key="4">
    <source>
        <dbReference type="Proteomes" id="UP000605970"/>
    </source>
</evidence>
<organism evidence="3 4">
    <name type="scientific">Meloidogyne graminicola</name>
    <dbReference type="NCBI Taxonomy" id="189291"/>
    <lineage>
        <taxon>Eukaryota</taxon>
        <taxon>Metazoa</taxon>
        <taxon>Ecdysozoa</taxon>
        <taxon>Nematoda</taxon>
        <taxon>Chromadorea</taxon>
        <taxon>Rhabditida</taxon>
        <taxon>Tylenchina</taxon>
        <taxon>Tylenchomorpha</taxon>
        <taxon>Tylenchoidea</taxon>
        <taxon>Meloidogynidae</taxon>
        <taxon>Meloidogyninae</taxon>
        <taxon>Meloidogyne</taxon>
    </lineage>
</organism>